<dbReference type="eggNOG" id="ENOG502RW6U">
    <property type="taxonomic scope" value="Eukaryota"/>
</dbReference>
<dbReference type="OrthoDB" id="4157036at2759"/>
<protein>
    <submittedName>
        <fullName evidence="2">Uncharacterized protein</fullName>
    </submittedName>
</protein>
<accession>A0A1C1CJ90</accession>
<evidence type="ECO:0000313" key="2">
    <source>
        <dbReference type="EMBL" id="OCT48578.1"/>
    </source>
</evidence>
<comment type="caution">
    <text evidence="2">The sequence shown here is derived from an EMBL/GenBank/DDBJ whole genome shotgun (WGS) entry which is preliminary data.</text>
</comment>
<dbReference type="VEuPathDB" id="FungiDB:G647_10269"/>
<dbReference type="AlphaFoldDB" id="A0A1C1CJ90"/>
<dbReference type="Proteomes" id="UP000094526">
    <property type="component" value="Unassembled WGS sequence"/>
</dbReference>
<name>A0A1C1CJ90_9EURO</name>
<sequence>MSIHDPKTSRRLSRSLNDLDLIIKKNPIPGVDTHYHIYSESSFDSNWIPARPLEPAHPPPVRKPTPPGLPPFGSWEATLLRLERRLLSRTSLTLRQWLHSHDESCEQDVTSVNAQSTAPDRVSPVYSTQSLPQRPHEVQPEHRDLLRRTLAAIGMSRVLDPDAVERASLTIPHTSALEQAPSSAIKMVLPPWVYMANVPGPLARADDGTYVRGAFGPRFSGHGIGERDIEDLPLARMEKMEHEPAELPATLAALRRTDATSGHRSASAIGPAMEEEEDDESKCDGCCAKLCMWIWGIPAAMRA</sequence>
<dbReference type="EMBL" id="LGRB01000012">
    <property type="protein sequence ID" value="OCT48578.1"/>
    <property type="molecule type" value="Genomic_DNA"/>
</dbReference>
<feature type="region of interest" description="Disordered" evidence="1">
    <location>
        <begin position="112"/>
        <end position="140"/>
    </location>
</feature>
<gene>
    <name evidence="2" type="ORF">CLCR_04273</name>
</gene>
<proteinExistence type="predicted"/>
<evidence type="ECO:0000256" key="1">
    <source>
        <dbReference type="SAM" id="MobiDB-lite"/>
    </source>
</evidence>
<evidence type="ECO:0000313" key="3">
    <source>
        <dbReference type="Proteomes" id="UP000094526"/>
    </source>
</evidence>
<reference evidence="3" key="1">
    <citation type="submission" date="2015-07" db="EMBL/GenBank/DDBJ databases">
        <authorList>
            <person name="Teixeira M.M."/>
            <person name="Souza R.C."/>
            <person name="Almeida L.G."/>
            <person name="Vicente V.A."/>
            <person name="de Hoog S."/>
            <person name="Bocca A.L."/>
            <person name="de Almeida S.R."/>
            <person name="Vasconcelos A.T."/>
            <person name="Felipe M.S."/>
        </authorList>
    </citation>
    <scope>NUCLEOTIDE SEQUENCE [LARGE SCALE GENOMIC DNA]</scope>
    <source>
        <strain evidence="3">KSF</strain>
    </source>
</reference>
<organism evidence="2 3">
    <name type="scientific">Cladophialophora carrionii</name>
    <dbReference type="NCBI Taxonomy" id="86049"/>
    <lineage>
        <taxon>Eukaryota</taxon>
        <taxon>Fungi</taxon>
        <taxon>Dikarya</taxon>
        <taxon>Ascomycota</taxon>
        <taxon>Pezizomycotina</taxon>
        <taxon>Eurotiomycetes</taxon>
        <taxon>Chaetothyriomycetidae</taxon>
        <taxon>Chaetothyriales</taxon>
        <taxon>Herpotrichiellaceae</taxon>
        <taxon>Cladophialophora</taxon>
    </lineage>
</organism>
<keyword evidence="3" id="KW-1185">Reference proteome</keyword>
<dbReference type="VEuPathDB" id="FungiDB:CLCR_04273"/>